<evidence type="ECO:0000313" key="3">
    <source>
        <dbReference type="EMBL" id="VGO17023.1"/>
    </source>
</evidence>
<proteinExistence type="predicted"/>
<evidence type="ECO:0000313" key="4">
    <source>
        <dbReference type="Proteomes" id="UP000366872"/>
    </source>
</evidence>
<dbReference type="Proteomes" id="UP000366872">
    <property type="component" value="Unassembled WGS sequence"/>
</dbReference>
<keyword evidence="2" id="KW-0812">Transmembrane</keyword>
<dbReference type="SUPFAM" id="SSF48239">
    <property type="entry name" value="Terpenoid cyclases/Protein prenyltransferases"/>
    <property type="match status" value="1"/>
</dbReference>
<dbReference type="AlphaFoldDB" id="A0A6C2UAY8"/>
<dbReference type="CDD" id="cd00688">
    <property type="entry name" value="ISOPREN_C2_like"/>
    <property type="match status" value="1"/>
</dbReference>
<feature type="coiled-coil region" evidence="1">
    <location>
        <begin position="49"/>
        <end position="76"/>
    </location>
</feature>
<reference evidence="3 4" key="1">
    <citation type="submission" date="2019-04" db="EMBL/GenBank/DDBJ databases">
        <authorList>
            <person name="Van Vliet M D."/>
        </authorList>
    </citation>
    <scope>NUCLEOTIDE SEQUENCE [LARGE SCALE GENOMIC DNA]</scope>
    <source>
        <strain evidence="3 4">F1</strain>
    </source>
</reference>
<keyword evidence="1" id="KW-0175">Coiled coil</keyword>
<dbReference type="Gene3D" id="1.50.10.20">
    <property type="match status" value="2"/>
</dbReference>
<evidence type="ECO:0000256" key="1">
    <source>
        <dbReference type="SAM" id="Coils"/>
    </source>
</evidence>
<gene>
    <name evidence="3" type="ORF">PDESU_05617</name>
</gene>
<keyword evidence="4" id="KW-1185">Reference proteome</keyword>
<keyword evidence="2" id="KW-0472">Membrane</keyword>
<organism evidence="3 4">
    <name type="scientific">Pontiella desulfatans</name>
    <dbReference type="NCBI Taxonomy" id="2750659"/>
    <lineage>
        <taxon>Bacteria</taxon>
        <taxon>Pseudomonadati</taxon>
        <taxon>Kiritimatiellota</taxon>
        <taxon>Kiritimatiellia</taxon>
        <taxon>Kiritimatiellales</taxon>
        <taxon>Pontiellaceae</taxon>
        <taxon>Pontiella</taxon>
    </lineage>
</organism>
<evidence type="ECO:0008006" key="5">
    <source>
        <dbReference type="Google" id="ProtNLM"/>
    </source>
</evidence>
<evidence type="ECO:0000256" key="2">
    <source>
        <dbReference type="SAM" id="Phobius"/>
    </source>
</evidence>
<sequence>MSRSGNSLISKIGGPAVSVVVHGIIFVVLLKVLVFHAPEEERAIDVQVVEEQVRELDKIEREVEKAEEIETEEELLEAPEELADELPPDDGLQDSMLESELDLSGLDSVAEIESPLVIKGLMVGRSAAGRKKLLREFGGRYGGQAEKAVLKGLDWLQTVQSEDGSWGVGKSKSMTAKQERARLTGLALLSYLAHGETSQSEQYGGTVQRAIEYLLDEQDPATGRFCPLSKTVGSHDDIGVYGHAIATYALSEAFALTRSPALRQPVERAVEVIIDGQQAGGGWDHRYQHDKWSDLSVGGWQVQALKAAQSAEVQVEGIGEALAKSVPFVQGMHAKEGQFYYRLGNKTPNADLDYMTGVAVLCLQLAGQGDAEEVKAGLAFLKDKECSDWDEGWEKTGKNKSFNIAYEWYYNTQAIFQKGGSKWSSWNNRFAPMLIEAQDASGAWKPPSEAGEAVSKDIIYTTGFCTLSLQVYYRILPSFKKVAGTDEHFAFENDVKIEIY</sequence>
<dbReference type="RefSeq" id="WP_136082526.1">
    <property type="nucleotide sequence ID" value="NZ_CAAHFG010000004.1"/>
</dbReference>
<accession>A0A6C2UAY8</accession>
<feature type="transmembrane region" description="Helical" evidence="2">
    <location>
        <begin position="12"/>
        <end position="34"/>
    </location>
</feature>
<protein>
    <recommendedName>
        <fullName evidence="5">Squalene cyclase C-terminal domain-containing protein</fullName>
    </recommendedName>
</protein>
<name>A0A6C2UAY8_PONDE</name>
<dbReference type="InterPro" id="IPR008930">
    <property type="entry name" value="Terpenoid_cyclase/PrenylTrfase"/>
</dbReference>
<keyword evidence="2" id="KW-1133">Transmembrane helix</keyword>
<dbReference type="EMBL" id="CAAHFG010000004">
    <property type="protein sequence ID" value="VGO17023.1"/>
    <property type="molecule type" value="Genomic_DNA"/>
</dbReference>